<name>A0A1G6A906_9HYPH</name>
<evidence type="ECO:0000259" key="1">
    <source>
        <dbReference type="PROSITE" id="PS51186"/>
    </source>
</evidence>
<reference evidence="2 3" key="1">
    <citation type="submission" date="2016-10" db="EMBL/GenBank/DDBJ databases">
        <authorList>
            <person name="de Groot N.N."/>
        </authorList>
    </citation>
    <scope>NUCLEOTIDE SEQUENCE [LARGE SCALE GENOMIC DNA]</scope>
    <source>
        <strain evidence="2 3">ATCC 35022</strain>
    </source>
</reference>
<dbReference type="InterPro" id="IPR000182">
    <property type="entry name" value="GNAT_dom"/>
</dbReference>
<dbReference type="AlphaFoldDB" id="A0A1G6A906"/>
<dbReference type="EMBL" id="FMXQ01000001">
    <property type="protein sequence ID" value="SDB04905.1"/>
    <property type="molecule type" value="Genomic_DNA"/>
</dbReference>
<protein>
    <submittedName>
        <fullName evidence="2">Protein N-acetyltransferase, RimJ/RimL family</fullName>
    </submittedName>
</protein>
<accession>A0A1G6A906</accession>
<dbReference type="RefSeq" id="WP_090874462.1">
    <property type="nucleotide sequence ID" value="NZ_FMXQ01000001.1"/>
</dbReference>
<feature type="domain" description="N-acetyltransferase" evidence="1">
    <location>
        <begin position="20"/>
        <end position="167"/>
    </location>
</feature>
<organism evidence="2 3">
    <name type="scientific">Bauldia litoralis</name>
    <dbReference type="NCBI Taxonomy" id="665467"/>
    <lineage>
        <taxon>Bacteria</taxon>
        <taxon>Pseudomonadati</taxon>
        <taxon>Pseudomonadota</taxon>
        <taxon>Alphaproteobacteria</taxon>
        <taxon>Hyphomicrobiales</taxon>
        <taxon>Kaistiaceae</taxon>
        <taxon>Bauldia</taxon>
    </lineage>
</organism>
<dbReference type="STRING" id="665467.SAMN02982931_00323"/>
<evidence type="ECO:0000313" key="2">
    <source>
        <dbReference type="EMBL" id="SDB04905.1"/>
    </source>
</evidence>
<dbReference type="Proteomes" id="UP000199071">
    <property type="component" value="Unassembled WGS sequence"/>
</dbReference>
<sequence length="194" mass="21214">MSEDADDDEPDQRPIITRRLMLKSPEESERNLAVTLAADPVVSTNLAAAPGDYWQQGGRTLVVISRSVRTTIGVSGYGPMIDRPETVEVATWIGESYWGRGYATEATQAVVDLAFAETGALALWCANRVSNSRARRVIEKCGFQFRETGMARSPVSLGAIPVERFVLERRNWASLKSWGADDKEEGSAASDSLC</sequence>
<dbReference type="InterPro" id="IPR051531">
    <property type="entry name" value="N-acetyltransferase"/>
</dbReference>
<dbReference type="PANTHER" id="PTHR43792">
    <property type="entry name" value="GNAT FAMILY, PUTATIVE (AFU_ORTHOLOGUE AFUA_3G00765)-RELATED-RELATED"/>
    <property type="match status" value="1"/>
</dbReference>
<dbReference type="SUPFAM" id="SSF55729">
    <property type="entry name" value="Acyl-CoA N-acyltransferases (Nat)"/>
    <property type="match status" value="1"/>
</dbReference>
<dbReference type="GO" id="GO:0016747">
    <property type="term" value="F:acyltransferase activity, transferring groups other than amino-acyl groups"/>
    <property type="evidence" value="ECO:0007669"/>
    <property type="project" value="InterPro"/>
</dbReference>
<gene>
    <name evidence="2" type="ORF">SAMN02982931_00323</name>
</gene>
<keyword evidence="2" id="KW-0808">Transferase</keyword>
<dbReference type="InterPro" id="IPR016181">
    <property type="entry name" value="Acyl_CoA_acyltransferase"/>
</dbReference>
<evidence type="ECO:0000313" key="3">
    <source>
        <dbReference type="Proteomes" id="UP000199071"/>
    </source>
</evidence>
<dbReference type="OrthoDB" id="9804153at2"/>
<dbReference type="Gene3D" id="3.40.630.30">
    <property type="match status" value="1"/>
</dbReference>
<dbReference type="PANTHER" id="PTHR43792:SF1">
    <property type="entry name" value="N-ACETYLTRANSFERASE DOMAIN-CONTAINING PROTEIN"/>
    <property type="match status" value="1"/>
</dbReference>
<dbReference type="PROSITE" id="PS51186">
    <property type="entry name" value="GNAT"/>
    <property type="match status" value="1"/>
</dbReference>
<dbReference type="Pfam" id="PF13302">
    <property type="entry name" value="Acetyltransf_3"/>
    <property type="match status" value="1"/>
</dbReference>
<proteinExistence type="predicted"/>
<keyword evidence="3" id="KW-1185">Reference proteome</keyword>